<name>A0A8J9Y6Z5_9NEOP</name>
<comment type="subcellular location">
    <subcellularLocation>
        <location evidence="6">Secreted</location>
    </subcellularLocation>
</comment>
<dbReference type="InterPro" id="IPR036438">
    <property type="entry name" value="Insulin-like_sf"/>
</dbReference>
<evidence type="ECO:0000313" key="9">
    <source>
        <dbReference type="EMBL" id="CAH0715786.1"/>
    </source>
</evidence>
<dbReference type="CDD" id="cd04366">
    <property type="entry name" value="IlGF_insulin_bombyxin_like"/>
    <property type="match status" value="1"/>
</dbReference>
<evidence type="ECO:0000256" key="4">
    <source>
        <dbReference type="ARBA" id="ARBA00022729"/>
    </source>
</evidence>
<keyword evidence="5" id="KW-1015">Disulfide bond</keyword>
<organism evidence="9 10">
    <name type="scientific">Brenthis ino</name>
    <name type="common">lesser marbled fritillary</name>
    <dbReference type="NCBI Taxonomy" id="405034"/>
    <lineage>
        <taxon>Eukaryota</taxon>
        <taxon>Metazoa</taxon>
        <taxon>Ecdysozoa</taxon>
        <taxon>Arthropoda</taxon>
        <taxon>Hexapoda</taxon>
        <taxon>Insecta</taxon>
        <taxon>Pterygota</taxon>
        <taxon>Neoptera</taxon>
        <taxon>Endopterygota</taxon>
        <taxon>Lepidoptera</taxon>
        <taxon>Glossata</taxon>
        <taxon>Ditrysia</taxon>
        <taxon>Papilionoidea</taxon>
        <taxon>Nymphalidae</taxon>
        <taxon>Heliconiinae</taxon>
        <taxon>Argynnini</taxon>
        <taxon>Brenthis</taxon>
    </lineage>
</organism>
<dbReference type="PANTHER" id="PTHR13647:SF4">
    <property type="entry name" value="INSULIN-LIKE PEPTIDE 1-RELATED"/>
    <property type="match status" value="1"/>
</dbReference>
<gene>
    <name evidence="9" type="ORF">BINO364_LOCUS2667</name>
</gene>
<proteinExistence type="inferred from homology"/>
<evidence type="ECO:0000256" key="7">
    <source>
        <dbReference type="SAM" id="SignalP"/>
    </source>
</evidence>
<sequence>MKAVTTLILLAISGLIAALTYQDVGQVYCGRRLATALAVLCDSDLIKRSQTHHRAAAVDVSWPWLVSHRAHSMGRGKRQAASECCDKPCTEDELLSYC</sequence>
<dbReference type="Pfam" id="PF00049">
    <property type="entry name" value="Insulin"/>
    <property type="match status" value="1"/>
</dbReference>
<evidence type="ECO:0000313" key="10">
    <source>
        <dbReference type="Proteomes" id="UP000838878"/>
    </source>
</evidence>
<dbReference type="Gene3D" id="1.10.100.10">
    <property type="entry name" value="Insulin-like"/>
    <property type="match status" value="1"/>
</dbReference>
<dbReference type="PANTHER" id="PTHR13647">
    <property type="entry name" value="INSULIN-LIKE PEPTIDE 2-RELATED"/>
    <property type="match status" value="1"/>
</dbReference>
<keyword evidence="6" id="KW-0964">Secreted</keyword>
<feature type="signal peptide" evidence="7">
    <location>
        <begin position="1"/>
        <end position="18"/>
    </location>
</feature>
<dbReference type="OrthoDB" id="10019596at2759"/>
<comment type="subunit">
    <text evidence="2">Heterodimer of a B chain and an A chain linked by two disulfide bonds.</text>
</comment>
<keyword evidence="3" id="KW-0165">Cleavage on pair of basic residues</keyword>
<dbReference type="InterPro" id="IPR016179">
    <property type="entry name" value="Insulin-like"/>
</dbReference>
<protein>
    <recommendedName>
        <fullName evidence="8">Insulin-like domain-containing protein</fullName>
    </recommendedName>
</protein>
<dbReference type="PROSITE" id="PS00262">
    <property type="entry name" value="INSULIN"/>
    <property type="match status" value="1"/>
</dbReference>
<dbReference type="EMBL" id="OV170230">
    <property type="protein sequence ID" value="CAH0715786.1"/>
    <property type="molecule type" value="Genomic_DNA"/>
</dbReference>
<dbReference type="SUPFAM" id="SSF56994">
    <property type="entry name" value="Insulin-like"/>
    <property type="match status" value="1"/>
</dbReference>
<dbReference type="SMART" id="SM00078">
    <property type="entry name" value="IlGF"/>
    <property type="match status" value="1"/>
</dbReference>
<dbReference type="GO" id="GO:0005576">
    <property type="term" value="C:extracellular region"/>
    <property type="evidence" value="ECO:0007669"/>
    <property type="project" value="UniProtKB-SubCell"/>
</dbReference>
<feature type="chain" id="PRO_5035466561" description="Insulin-like domain-containing protein" evidence="7">
    <location>
        <begin position="19"/>
        <end position="98"/>
    </location>
</feature>
<evidence type="ECO:0000256" key="3">
    <source>
        <dbReference type="ARBA" id="ARBA00022685"/>
    </source>
</evidence>
<evidence type="ECO:0000256" key="5">
    <source>
        <dbReference type="ARBA" id="ARBA00023157"/>
    </source>
</evidence>
<reference evidence="9" key="1">
    <citation type="submission" date="2021-12" db="EMBL/GenBank/DDBJ databases">
        <authorList>
            <person name="Martin H S."/>
        </authorList>
    </citation>
    <scope>NUCLEOTIDE SEQUENCE</scope>
</reference>
<dbReference type="InterPro" id="IPR022353">
    <property type="entry name" value="Insulin_CS"/>
</dbReference>
<evidence type="ECO:0000256" key="1">
    <source>
        <dbReference type="ARBA" id="ARBA00009034"/>
    </source>
</evidence>
<keyword evidence="10" id="KW-1185">Reference proteome</keyword>
<feature type="domain" description="Insulin-like" evidence="8">
    <location>
        <begin position="26"/>
        <end position="98"/>
    </location>
</feature>
<keyword evidence="4 7" id="KW-0732">Signal</keyword>
<dbReference type="AlphaFoldDB" id="A0A8J9Y6Z5"/>
<dbReference type="Proteomes" id="UP000838878">
    <property type="component" value="Chromosome 10"/>
</dbReference>
<evidence type="ECO:0000256" key="2">
    <source>
        <dbReference type="ARBA" id="ARBA00011207"/>
    </source>
</evidence>
<feature type="non-terminal residue" evidence="9">
    <location>
        <position position="98"/>
    </location>
</feature>
<dbReference type="GO" id="GO:0005179">
    <property type="term" value="F:hormone activity"/>
    <property type="evidence" value="ECO:0007669"/>
    <property type="project" value="InterPro"/>
</dbReference>
<comment type="similarity">
    <text evidence="1 6">Belongs to the insulin family.</text>
</comment>
<evidence type="ECO:0000259" key="8">
    <source>
        <dbReference type="SMART" id="SM00078"/>
    </source>
</evidence>
<accession>A0A8J9Y6Z5</accession>
<evidence type="ECO:0000256" key="6">
    <source>
        <dbReference type="RuleBase" id="RU000406"/>
    </source>
</evidence>